<dbReference type="GO" id="GO:0010628">
    <property type="term" value="P:positive regulation of gene expression"/>
    <property type="evidence" value="ECO:0007669"/>
    <property type="project" value="TreeGrafter"/>
</dbReference>
<dbReference type="InterPro" id="IPR036390">
    <property type="entry name" value="WH_DNA-bd_sf"/>
</dbReference>
<proteinExistence type="inferred from homology"/>
<keyword evidence="3" id="KW-0238">DNA-binding</keyword>
<dbReference type="InterPro" id="IPR005119">
    <property type="entry name" value="LysR_subst-bd"/>
</dbReference>
<dbReference type="Gene3D" id="1.10.10.10">
    <property type="entry name" value="Winged helix-like DNA-binding domain superfamily/Winged helix DNA-binding domain"/>
    <property type="match status" value="1"/>
</dbReference>
<dbReference type="PANTHER" id="PTHR30427">
    <property type="entry name" value="TRANSCRIPTIONAL ACTIVATOR PROTEIN LYSR"/>
    <property type="match status" value="1"/>
</dbReference>
<dbReference type="PROSITE" id="PS50931">
    <property type="entry name" value="HTH_LYSR"/>
    <property type="match status" value="1"/>
</dbReference>
<dbReference type="Proteomes" id="UP001212602">
    <property type="component" value="Unassembled WGS sequence"/>
</dbReference>
<dbReference type="EMBL" id="JAQIPB010000001">
    <property type="protein sequence ID" value="MDA7415335.1"/>
    <property type="molecule type" value="Genomic_DNA"/>
</dbReference>
<name>A0AAE3N3Y7_9BURK</name>
<dbReference type="RefSeq" id="WP_271426593.1">
    <property type="nucleotide sequence ID" value="NZ_JAQIPB010000001.1"/>
</dbReference>
<dbReference type="SUPFAM" id="SSF46785">
    <property type="entry name" value="Winged helix' DNA-binding domain"/>
    <property type="match status" value="1"/>
</dbReference>
<dbReference type="SUPFAM" id="SSF53850">
    <property type="entry name" value="Periplasmic binding protein-like II"/>
    <property type="match status" value="1"/>
</dbReference>
<protein>
    <submittedName>
        <fullName evidence="6">LysR substrate-binding domain-containing protein</fullName>
    </submittedName>
</protein>
<evidence type="ECO:0000259" key="5">
    <source>
        <dbReference type="PROSITE" id="PS50931"/>
    </source>
</evidence>
<dbReference type="Pfam" id="PF00126">
    <property type="entry name" value="HTH_1"/>
    <property type="match status" value="1"/>
</dbReference>
<organism evidence="6 7">
    <name type="scientific">Xenophilus arseniciresistens</name>
    <dbReference type="NCBI Taxonomy" id="1283306"/>
    <lineage>
        <taxon>Bacteria</taxon>
        <taxon>Pseudomonadati</taxon>
        <taxon>Pseudomonadota</taxon>
        <taxon>Betaproteobacteria</taxon>
        <taxon>Burkholderiales</taxon>
        <taxon>Comamonadaceae</taxon>
        <taxon>Xenophilus</taxon>
    </lineage>
</organism>
<evidence type="ECO:0000256" key="2">
    <source>
        <dbReference type="ARBA" id="ARBA00023015"/>
    </source>
</evidence>
<evidence type="ECO:0000313" key="6">
    <source>
        <dbReference type="EMBL" id="MDA7415335.1"/>
    </source>
</evidence>
<keyword evidence="2" id="KW-0805">Transcription regulation</keyword>
<keyword evidence="7" id="KW-1185">Reference proteome</keyword>
<gene>
    <name evidence="6" type="ORF">PGB34_03070</name>
</gene>
<dbReference type="Pfam" id="PF03466">
    <property type="entry name" value="LysR_substrate"/>
    <property type="match status" value="1"/>
</dbReference>
<comment type="caution">
    <text evidence="6">The sequence shown here is derived from an EMBL/GenBank/DDBJ whole genome shotgun (WGS) entry which is preliminary data.</text>
</comment>
<sequence length="293" mass="32568">MNLRQIEVFRAVMLTGSVTDAARLLHVSQPGISRMLGHIELQLGMQLFERTRGKLRPTPEASALYSEVDRVYQGVQRIERRAQELKEGTGLSLRVLASPSTALEVVPQAISALTARFPTARIYMETQLVREMVAQLVRHEADIAISTLPVEHPMLSSQVVGRWSFACVFRPDHRLAAHRHIRLQDLRDERLIAFSSDTPQGQLIARHWQDKGLQPNAQIEVRSGQVACSLAACGAGVAIVDELTARAWNGQKLSYRPLRAAPTHKVHMLRPSNEPPSALATAFIAQVRQAFDA</sequence>
<evidence type="ECO:0000256" key="3">
    <source>
        <dbReference type="ARBA" id="ARBA00023125"/>
    </source>
</evidence>
<dbReference type="GO" id="GO:0043565">
    <property type="term" value="F:sequence-specific DNA binding"/>
    <property type="evidence" value="ECO:0007669"/>
    <property type="project" value="TreeGrafter"/>
</dbReference>
<accession>A0AAE3N3Y7</accession>
<dbReference type="PANTHER" id="PTHR30427:SF1">
    <property type="entry name" value="TRANSCRIPTIONAL ACTIVATOR PROTEIN LYSR"/>
    <property type="match status" value="1"/>
</dbReference>
<comment type="similarity">
    <text evidence="1">Belongs to the LysR transcriptional regulatory family.</text>
</comment>
<reference evidence="6" key="1">
    <citation type="submission" date="2023-01" db="EMBL/GenBank/DDBJ databases">
        <title>Xenophilus mangrovi sp. nov., isolated from soil of Mangrove nature reserve.</title>
        <authorList>
            <person name="Xu S."/>
            <person name="Liu Z."/>
            <person name="Xu Y."/>
        </authorList>
    </citation>
    <scope>NUCLEOTIDE SEQUENCE</scope>
    <source>
        <strain evidence="6">YW8</strain>
    </source>
</reference>
<evidence type="ECO:0000313" key="7">
    <source>
        <dbReference type="Proteomes" id="UP001212602"/>
    </source>
</evidence>
<dbReference type="GO" id="GO:0003700">
    <property type="term" value="F:DNA-binding transcription factor activity"/>
    <property type="evidence" value="ECO:0007669"/>
    <property type="project" value="InterPro"/>
</dbReference>
<dbReference type="InterPro" id="IPR000847">
    <property type="entry name" value="LysR_HTH_N"/>
</dbReference>
<keyword evidence="4" id="KW-0804">Transcription</keyword>
<feature type="domain" description="HTH lysR-type" evidence="5">
    <location>
        <begin position="1"/>
        <end position="58"/>
    </location>
</feature>
<dbReference type="InterPro" id="IPR036388">
    <property type="entry name" value="WH-like_DNA-bd_sf"/>
</dbReference>
<dbReference type="Gene3D" id="3.40.190.290">
    <property type="match status" value="1"/>
</dbReference>
<evidence type="ECO:0000256" key="4">
    <source>
        <dbReference type="ARBA" id="ARBA00023163"/>
    </source>
</evidence>
<evidence type="ECO:0000256" key="1">
    <source>
        <dbReference type="ARBA" id="ARBA00009437"/>
    </source>
</evidence>
<dbReference type="PRINTS" id="PR00039">
    <property type="entry name" value="HTHLYSR"/>
</dbReference>
<dbReference type="AlphaFoldDB" id="A0AAE3N3Y7"/>